<organism evidence="1 2">
    <name type="scientific">Methylobacterium organophilum</name>
    <dbReference type="NCBI Taxonomy" id="410"/>
    <lineage>
        <taxon>Bacteria</taxon>
        <taxon>Pseudomonadati</taxon>
        <taxon>Pseudomonadota</taxon>
        <taxon>Alphaproteobacteria</taxon>
        <taxon>Hyphomicrobiales</taxon>
        <taxon>Methylobacteriaceae</taxon>
        <taxon>Methylobacterium</taxon>
    </lineage>
</organism>
<name>A0ABQ4TCX6_METOR</name>
<proteinExistence type="predicted"/>
<dbReference type="EMBL" id="BPQV01000008">
    <property type="protein sequence ID" value="GJE27970.1"/>
    <property type="molecule type" value="Genomic_DNA"/>
</dbReference>
<evidence type="ECO:0000313" key="1">
    <source>
        <dbReference type="EMBL" id="GJE27970.1"/>
    </source>
</evidence>
<evidence type="ECO:0008006" key="3">
    <source>
        <dbReference type="Google" id="ProtNLM"/>
    </source>
</evidence>
<evidence type="ECO:0000313" key="2">
    <source>
        <dbReference type="Proteomes" id="UP001055156"/>
    </source>
</evidence>
<gene>
    <name evidence="1" type="ORF">LKMONMHP_2832</name>
</gene>
<sequence>MVESLGPEGPSEKQSDEIDAVIAVLNERKAARRTRHFSVVNFVTVPEIERFLRLGVVGRFDLPEDELARRRIAARLEIEHLLRLIESEPMGVQIALIEETLPNVTFQLFKGSRRTMVGLSPFRLGGELPNIRTGVATLTADEEPVRLYESLTADLWQRAHKGSDAVALLRTVLDRSGEPDSVRLQRAS</sequence>
<protein>
    <recommendedName>
        <fullName evidence="3">DUF5753 domain-containing protein</fullName>
    </recommendedName>
</protein>
<reference evidence="1" key="1">
    <citation type="journal article" date="2021" name="Front. Microbiol.">
        <title>Comprehensive Comparative Genomics and Phenotyping of Methylobacterium Species.</title>
        <authorList>
            <person name="Alessa O."/>
            <person name="Ogura Y."/>
            <person name="Fujitani Y."/>
            <person name="Takami H."/>
            <person name="Hayashi T."/>
            <person name="Sahin N."/>
            <person name="Tani A."/>
        </authorList>
    </citation>
    <scope>NUCLEOTIDE SEQUENCE</scope>
    <source>
        <strain evidence="1">NBRC 15689</strain>
    </source>
</reference>
<accession>A0ABQ4TCX6</accession>
<reference evidence="1" key="2">
    <citation type="submission" date="2021-08" db="EMBL/GenBank/DDBJ databases">
        <authorList>
            <person name="Tani A."/>
            <person name="Ola A."/>
            <person name="Ogura Y."/>
            <person name="Katsura K."/>
            <person name="Hayashi T."/>
        </authorList>
    </citation>
    <scope>NUCLEOTIDE SEQUENCE</scope>
    <source>
        <strain evidence="1">NBRC 15689</strain>
    </source>
</reference>
<dbReference type="Proteomes" id="UP001055156">
    <property type="component" value="Unassembled WGS sequence"/>
</dbReference>
<comment type="caution">
    <text evidence="1">The sequence shown here is derived from an EMBL/GenBank/DDBJ whole genome shotgun (WGS) entry which is preliminary data.</text>
</comment>
<keyword evidence="2" id="KW-1185">Reference proteome</keyword>